<proteinExistence type="predicted"/>
<feature type="region of interest" description="Disordered" evidence="1">
    <location>
        <begin position="1"/>
        <end position="28"/>
    </location>
</feature>
<evidence type="ECO:0000313" key="3">
    <source>
        <dbReference type="Proteomes" id="UP000249390"/>
    </source>
</evidence>
<dbReference type="EMBL" id="NQVE01000209">
    <property type="protein sequence ID" value="RAL38555.1"/>
    <property type="molecule type" value="Genomic_DNA"/>
</dbReference>
<name>A0A328CYM3_9ASTE</name>
<accession>A0A328CYM3</accession>
<protein>
    <submittedName>
        <fullName evidence="2">Uncharacterized protein</fullName>
    </submittedName>
</protein>
<evidence type="ECO:0000256" key="1">
    <source>
        <dbReference type="SAM" id="MobiDB-lite"/>
    </source>
</evidence>
<comment type="caution">
    <text evidence="2">The sequence shown here is derived from an EMBL/GenBank/DDBJ whole genome shotgun (WGS) entry which is preliminary data.</text>
</comment>
<reference evidence="2 3" key="1">
    <citation type="submission" date="2018-06" db="EMBL/GenBank/DDBJ databases">
        <title>The Genome of Cuscuta australis (Dodder) Provides Insight into the Evolution of Plant Parasitism.</title>
        <authorList>
            <person name="Liu H."/>
        </authorList>
    </citation>
    <scope>NUCLEOTIDE SEQUENCE [LARGE SCALE GENOMIC DNA]</scope>
    <source>
        <strain evidence="3">cv. Yunnan</strain>
        <tissue evidence="2">Vines</tissue>
    </source>
</reference>
<keyword evidence="3" id="KW-1185">Reference proteome</keyword>
<sequence length="223" mass="24680">MGERNDDQVKQRGVGELGRLGGGRGEGCGSRKGSMALWGLEGVGLAIGRRGRGCWVGGSSCSHKGRGSCWNKRKMVVVVVGSGSWVREEMVVVGSWWWWWWLVVANMAVEMAAAAVEMGCHMGCHKLHTLSIQFGTLIQSMLCHFLPPPLIPSSSSSSPSRKRDSQSPFLDLSVFHKNLQENMQRRKKKNKEEIKEELGSYMIINPREGESGVGITESDWKFS</sequence>
<dbReference type="AlphaFoldDB" id="A0A328CYM3"/>
<organism evidence="2 3">
    <name type="scientific">Cuscuta australis</name>
    <dbReference type="NCBI Taxonomy" id="267555"/>
    <lineage>
        <taxon>Eukaryota</taxon>
        <taxon>Viridiplantae</taxon>
        <taxon>Streptophyta</taxon>
        <taxon>Embryophyta</taxon>
        <taxon>Tracheophyta</taxon>
        <taxon>Spermatophyta</taxon>
        <taxon>Magnoliopsida</taxon>
        <taxon>eudicotyledons</taxon>
        <taxon>Gunneridae</taxon>
        <taxon>Pentapetalae</taxon>
        <taxon>asterids</taxon>
        <taxon>lamiids</taxon>
        <taxon>Solanales</taxon>
        <taxon>Convolvulaceae</taxon>
        <taxon>Cuscuteae</taxon>
        <taxon>Cuscuta</taxon>
        <taxon>Cuscuta subgen. Grammica</taxon>
        <taxon>Cuscuta sect. Cleistogrammica</taxon>
    </lineage>
</organism>
<gene>
    <name evidence="2" type="ORF">DM860_002533</name>
</gene>
<feature type="compositionally biased region" description="Gly residues" evidence="1">
    <location>
        <begin position="15"/>
        <end position="28"/>
    </location>
</feature>
<dbReference type="Proteomes" id="UP000249390">
    <property type="component" value="Unassembled WGS sequence"/>
</dbReference>
<feature type="compositionally biased region" description="Basic and acidic residues" evidence="1">
    <location>
        <begin position="1"/>
        <end position="10"/>
    </location>
</feature>
<evidence type="ECO:0000313" key="2">
    <source>
        <dbReference type="EMBL" id="RAL38555.1"/>
    </source>
</evidence>